<dbReference type="InterPro" id="IPR013216">
    <property type="entry name" value="Methyltransf_11"/>
</dbReference>
<dbReference type="RefSeq" id="WP_200988260.1">
    <property type="nucleotide sequence ID" value="NZ_CP063311.1"/>
</dbReference>
<evidence type="ECO:0000256" key="1">
    <source>
        <dbReference type="ARBA" id="ARBA00022679"/>
    </source>
</evidence>
<dbReference type="AlphaFoldDB" id="A0A7S6RCX6"/>
<dbReference type="Gene3D" id="3.40.50.150">
    <property type="entry name" value="Vaccinia Virus protein VP39"/>
    <property type="match status" value="1"/>
</dbReference>
<dbReference type="EMBL" id="CP063311">
    <property type="protein sequence ID" value="QOV22641.1"/>
    <property type="molecule type" value="Genomic_DNA"/>
</dbReference>
<organism evidence="3 4">
    <name type="scientific">Anabaenopsis elenkinii CCIBt3563</name>
    <dbReference type="NCBI Taxonomy" id="2779889"/>
    <lineage>
        <taxon>Bacteria</taxon>
        <taxon>Bacillati</taxon>
        <taxon>Cyanobacteriota</taxon>
        <taxon>Cyanophyceae</taxon>
        <taxon>Nostocales</taxon>
        <taxon>Nodulariaceae</taxon>
        <taxon>Anabaenopsis</taxon>
    </lineage>
</organism>
<keyword evidence="3" id="KW-0489">Methyltransferase</keyword>
<dbReference type="PANTHER" id="PTHR44068">
    <property type="entry name" value="ZGC:194242"/>
    <property type="match status" value="1"/>
</dbReference>
<gene>
    <name evidence="3" type="ORF">IM676_18645</name>
</gene>
<keyword evidence="4" id="KW-1185">Reference proteome</keyword>
<dbReference type="InterPro" id="IPR050447">
    <property type="entry name" value="Erg6_SMT_methyltransf"/>
</dbReference>
<evidence type="ECO:0000259" key="2">
    <source>
        <dbReference type="Pfam" id="PF08241"/>
    </source>
</evidence>
<reference evidence="4" key="1">
    <citation type="submission" date="2020-10" db="EMBL/GenBank/DDBJ databases">
        <title>Genome-based taxonomic classification of the species Anabaenopsis elenkinii.</title>
        <authorList>
            <person name="Delbaje E."/>
            <person name="Andreote A.P.D."/>
            <person name="Pellegrinetti T.A."/>
            <person name="Cruz R.B."/>
            <person name="Branco L.H.Z."/>
            <person name="Fiore M.F."/>
        </authorList>
    </citation>
    <scope>NUCLEOTIDE SEQUENCE [LARGE SCALE GENOMIC DNA]</scope>
    <source>
        <strain evidence="4">CCIBt3563</strain>
    </source>
</reference>
<name>A0A7S6RCX6_9CYAN</name>
<sequence length="281" mass="31316">MTNQPKIVLPYFDQLFEDFEKKNTEVITGFGLHVHWGYWENPSTADGSAQDFALAAENLTRRVCDAGGAGDGQKILDCGCGFGGTISSLSDRFENLQLVGLNIDPRQLARAKEQVHPQNHNQIEFIEGDACQLPFADSSFDLVLAVECIFHFPSRQRFFQEAWRVLKPGGKLAICDFVPLKFVYPFMKIAGKLLGPSIGNTYGNVDSSFTLNAYRKLAQSTGFTPIFKEDITPNTLPTYPLLKRLQSESGNQQSANSTAVAEWISRLGIVRYLILSYCKDK</sequence>
<dbReference type="InterPro" id="IPR029063">
    <property type="entry name" value="SAM-dependent_MTases_sf"/>
</dbReference>
<dbReference type="GO" id="GO:0008757">
    <property type="term" value="F:S-adenosylmethionine-dependent methyltransferase activity"/>
    <property type="evidence" value="ECO:0007669"/>
    <property type="project" value="InterPro"/>
</dbReference>
<dbReference type="PANTHER" id="PTHR44068:SF11">
    <property type="entry name" value="GERANYL DIPHOSPHATE 2-C-METHYLTRANSFERASE"/>
    <property type="match status" value="1"/>
</dbReference>
<dbReference type="KEGG" id="aee:IM676_18645"/>
<dbReference type="SUPFAM" id="SSF53335">
    <property type="entry name" value="S-adenosyl-L-methionine-dependent methyltransferases"/>
    <property type="match status" value="1"/>
</dbReference>
<feature type="domain" description="Methyltransferase type 11" evidence="2">
    <location>
        <begin position="76"/>
        <end position="174"/>
    </location>
</feature>
<dbReference type="CDD" id="cd02440">
    <property type="entry name" value="AdoMet_MTases"/>
    <property type="match status" value="1"/>
</dbReference>
<accession>A0A7S6RCX6</accession>
<dbReference type="GO" id="GO:0032259">
    <property type="term" value="P:methylation"/>
    <property type="evidence" value="ECO:0007669"/>
    <property type="project" value="UniProtKB-KW"/>
</dbReference>
<dbReference type="Pfam" id="PF08241">
    <property type="entry name" value="Methyltransf_11"/>
    <property type="match status" value="1"/>
</dbReference>
<keyword evidence="1 3" id="KW-0808">Transferase</keyword>
<evidence type="ECO:0000313" key="3">
    <source>
        <dbReference type="EMBL" id="QOV22641.1"/>
    </source>
</evidence>
<evidence type="ECO:0000313" key="4">
    <source>
        <dbReference type="Proteomes" id="UP000593846"/>
    </source>
</evidence>
<dbReference type="Proteomes" id="UP000593846">
    <property type="component" value="Chromosome"/>
</dbReference>
<protein>
    <submittedName>
        <fullName evidence="3">Class I SAM-dependent methyltransferase</fullName>
    </submittedName>
</protein>
<proteinExistence type="predicted"/>